<gene>
    <name evidence="13" type="ORF">Cboi02_000158400</name>
</gene>
<evidence type="ECO:0000313" key="13">
    <source>
        <dbReference type="EMBL" id="GME68339.1"/>
    </source>
</evidence>
<proteinExistence type="inferred from homology"/>
<dbReference type="GO" id="GO:0010485">
    <property type="term" value="F:histone H4 acetyltransferase activity"/>
    <property type="evidence" value="ECO:0007669"/>
    <property type="project" value="InterPro"/>
</dbReference>
<dbReference type="Proteomes" id="UP001165120">
    <property type="component" value="Unassembled WGS sequence"/>
</dbReference>
<comment type="catalytic activity">
    <reaction evidence="11">
        <text>N-terminal L-seryl-[histone H4] + acetyl-CoA = N-terminal N(alpha)-acetyl-L-seryl-[histone H4] + CoA + H(+)</text>
        <dbReference type="Rhea" id="RHEA:50596"/>
        <dbReference type="Rhea" id="RHEA-COMP:12740"/>
        <dbReference type="Rhea" id="RHEA-COMP:12743"/>
        <dbReference type="ChEBI" id="CHEBI:15378"/>
        <dbReference type="ChEBI" id="CHEBI:57287"/>
        <dbReference type="ChEBI" id="CHEBI:57288"/>
        <dbReference type="ChEBI" id="CHEBI:64738"/>
        <dbReference type="ChEBI" id="CHEBI:83690"/>
        <dbReference type="EC" id="2.3.1.257"/>
    </reaction>
</comment>
<dbReference type="AlphaFoldDB" id="A0A9W6SY51"/>
<dbReference type="PANTHER" id="PTHR20531:SF1">
    <property type="entry name" value="N-ALPHA-ACETYLTRANSFERASE 40"/>
    <property type="match status" value="1"/>
</dbReference>
<dbReference type="Gene3D" id="3.40.630.30">
    <property type="match status" value="1"/>
</dbReference>
<evidence type="ECO:0000256" key="8">
    <source>
        <dbReference type="ARBA" id="ARBA00023242"/>
    </source>
</evidence>
<evidence type="ECO:0000256" key="3">
    <source>
        <dbReference type="ARBA" id="ARBA00008870"/>
    </source>
</evidence>
<feature type="domain" description="N-acetyltransferase" evidence="12">
    <location>
        <begin position="79"/>
        <end position="263"/>
    </location>
</feature>
<dbReference type="EC" id="2.3.1.257" evidence="4"/>
<protein>
    <recommendedName>
        <fullName evidence="5">N-alpha-acetyltransferase 40</fullName>
        <ecNumber evidence="4">2.3.1.257</ecNumber>
    </recommendedName>
</protein>
<evidence type="ECO:0000256" key="9">
    <source>
        <dbReference type="ARBA" id="ARBA00023315"/>
    </source>
</evidence>
<reference evidence="13" key="1">
    <citation type="submission" date="2023-04" db="EMBL/GenBank/DDBJ databases">
        <title>Candida boidinii NBRC 10035.</title>
        <authorList>
            <person name="Ichikawa N."/>
            <person name="Sato H."/>
            <person name="Tonouchi N."/>
        </authorList>
    </citation>
    <scope>NUCLEOTIDE SEQUENCE</scope>
    <source>
        <strain evidence="13">NBRC 10035</strain>
    </source>
</reference>
<dbReference type="InterPro" id="IPR000182">
    <property type="entry name" value="GNAT_dom"/>
</dbReference>
<sequence length="271" mass="31522">MSLRNLIGSFKQRDIDYEHNQVLTDQIKTTFPKYYYEFCNDQDKTDITIPKGQEDGKEIEKLSGSGSEYRSGAIETDVYMVESLTDEQLNCCLNILDINLGGVYKELNGSNWKEQKLIEMKEKELNYILLYKREKKGDANDIEKKIIGFMSMRVLQENVQVIYLYEIQIIPEYRGKGLGTHLLDNFHSLVPDLNKNEKFKSIYSRYKEANVRGTQLTVFSSNTGADKLYRSLGYVPTGDSPRDRKLRSGAVIKPDYYLLERMCHKSSRRKR</sequence>
<dbReference type="SUPFAM" id="SSF55729">
    <property type="entry name" value="Acyl-CoA N-acyltransferases (Nat)"/>
    <property type="match status" value="1"/>
</dbReference>
<comment type="subcellular location">
    <subcellularLocation>
        <location evidence="2">Cytoplasm</location>
    </subcellularLocation>
    <subcellularLocation>
        <location evidence="1">Nucleus</location>
    </subcellularLocation>
</comment>
<evidence type="ECO:0000256" key="5">
    <source>
        <dbReference type="ARBA" id="ARBA00015043"/>
    </source>
</evidence>
<evidence type="ECO:0000256" key="7">
    <source>
        <dbReference type="ARBA" id="ARBA00022679"/>
    </source>
</evidence>
<evidence type="ECO:0000256" key="10">
    <source>
        <dbReference type="ARBA" id="ARBA00047821"/>
    </source>
</evidence>
<dbReference type="GO" id="GO:0043998">
    <property type="term" value="F:histone H2A acetyltransferase activity"/>
    <property type="evidence" value="ECO:0007669"/>
    <property type="project" value="InterPro"/>
</dbReference>
<evidence type="ECO:0000256" key="6">
    <source>
        <dbReference type="ARBA" id="ARBA00022490"/>
    </source>
</evidence>
<name>A0A9W6SY51_CANBO</name>
<evidence type="ECO:0000256" key="2">
    <source>
        <dbReference type="ARBA" id="ARBA00004496"/>
    </source>
</evidence>
<comment type="caution">
    <text evidence="13">The sequence shown here is derived from an EMBL/GenBank/DDBJ whole genome shotgun (WGS) entry which is preliminary data.</text>
</comment>
<dbReference type="PROSITE" id="PS51186">
    <property type="entry name" value="GNAT"/>
    <property type="match status" value="1"/>
</dbReference>
<dbReference type="Pfam" id="PF13508">
    <property type="entry name" value="Acetyltransf_7"/>
    <property type="match status" value="1"/>
</dbReference>
<dbReference type="InterPro" id="IPR039949">
    <property type="entry name" value="NAA40"/>
</dbReference>
<comment type="similarity">
    <text evidence="3">Belongs to the acetyltransferase family. NAA40 subfamily.</text>
</comment>
<accession>A0A9W6SY51</accession>
<dbReference type="CDD" id="cd04301">
    <property type="entry name" value="NAT_SF"/>
    <property type="match status" value="1"/>
</dbReference>
<evidence type="ECO:0000256" key="11">
    <source>
        <dbReference type="ARBA" id="ARBA00049524"/>
    </source>
</evidence>
<keyword evidence="9" id="KW-0012">Acyltransferase</keyword>
<evidence type="ECO:0000259" key="12">
    <source>
        <dbReference type="PROSITE" id="PS51186"/>
    </source>
</evidence>
<evidence type="ECO:0000256" key="1">
    <source>
        <dbReference type="ARBA" id="ARBA00004123"/>
    </source>
</evidence>
<keyword evidence="14" id="KW-1185">Reference proteome</keyword>
<keyword evidence="7" id="KW-0808">Transferase</keyword>
<dbReference type="PANTHER" id="PTHR20531">
    <property type="entry name" value="N-ALPHA-ACETYLTRANSFERASE 40"/>
    <property type="match status" value="1"/>
</dbReference>
<organism evidence="13 14">
    <name type="scientific">Candida boidinii</name>
    <name type="common">Yeast</name>
    <dbReference type="NCBI Taxonomy" id="5477"/>
    <lineage>
        <taxon>Eukaryota</taxon>
        <taxon>Fungi</taxon>
        <taxon>Dikarya</taxon>
        <taxon>Ascomycota</taxon>
        <taxon>Saccharomycotina</taxon>
        <taxon>Pichiomycetes</taxon>
        <taxon>Pichiales</taxon>
        <taxon>Pichiaceae</taxon>
        <taxon>Ogataea</taxon>
        <taxon>Ogataea/Candida clade</taxon>
    </lineage>
</organism>
<keyword evidence="8" id="KW-0539">Nucleus</keyword>
<evidence type="ECO:0000256" key="4">
    <source>
        <dbReference type="ARBA" id="ARBA00012950"/>
    </source>
</evidence>
<dbReference type="GO" id="GO:0005737">
    <property type="term" value="C:cytoplasm"/>
    <property type="evidence" value="ECO:0007669"/>
    <property type="project" value="UniProtKB-SubCell"/>
</dbReference>
<dbReference type="GO" id="GO:0005634">
    <property type="term" value="C:nucleus"/>
    <property type="evidence" value="ECO:0007669"/>
    <property type="project" value="UniProtKB-SubCell"/>
</dbReference>
<dbReference type="GO" id="GO:1990189">
    <property type="term" value="F:protein N-terminal-serine acetyltransferase activity"/>
    <property type="evidence" value="ECO:0007669"/>
    <property type="project" value="UniProtKB-EC"/>
</dbReference>
<keyword evidence="6" id="KW-0963">Cytoplasm</keyword>
<evidence type="ECO:0000313" key="14">
    <source>
        <dbReference type="Proteomes" id="UP001165120"/>
    </source>
</evidence>
<dbReference type="EMBL" id="BSXN01000385">
    <property type="protein sequence ID" value="GME68339.1"/>
    <property type="molecule type" value="Genomic_DNA"/>
</dbReference>
<comment type="catalytic activity">
    <reaction evidence="10">
        <text>N-terminal L-seryl-[histone H2A] + acetyl-CoA = N-terminal N(alpha)-acetyl-L-seryl-[histone H2A] + CoA + H(+)</text>
        <dbReference type="Rhea" id="RHEA:50600"/>
        <dbReference type="Rhea" id="RHEA-COMP:12742"/>
        <dbReference type="Rhea" id="RHEA-COMP:12744"/>
        <dbReference type="ChEBI" id="CHEBI:15378"/>
        <dbReference type="ChEBI" id="CHEBI:57287"/>
        <dbReference type="ChEBI" id="CHEBI:57288"/>
        <dbReference type="ChEBI" id="CHEBI:64738"/>
        <dbReference type="ChEBI" id="CHEBI:83690"/>
        <dbReference type="EC" id="2.3.1.257"/>
    </reaction>
</comment>
<dbReference type="InterPro" id="IPR016181">
    <property type="entry name" value="Acyl_CoA_acyltransferase"/>
</dbReference>